<dbReference type="VEuPathDB" id="FungiDB:LELG_03462"/>
<evidence type="ECO:0000256" key="2">
    <source>
        <dbReference type="SAM" id="MobiDB-lite"/>
    </source>
</evidence>
<feature type="compositionally biased region" description="Polar residues" evidence="2">
    <location>
        <begin position="1"/>
        <end position="10"/>
    </location>
</feature>
<name>A5E1H5_LODEL</name>
<organism evidence="3 4">
    <name type="scientific">Lodderomyces elongisporus (strain ATCC 11503 / CBS 2605 / JCM 1781 / NBRC 1676 / NRRL YB-4239)</name>
    <name type="common">Yeast</name>
    <name type="synonym">Saccharomyces elongisporus</name>
    <dbReference type="NCBI Taxonomy" id="379508"/>
    <lineage>
        <taxon>Eukaryota</taxon>
        <taxon>Fungi</taxon>
        <taxon>Dikarya</taxon>
        <taxon>Ascomycota</taxon>
        <taxon>Saccharomycotina</taxon>
        <taxon>Pichiomycetes</taxon>
        <taxon>Debaryomycetaceae</taxon>
        <taxon>Candida/Lodderomyces clade</taxon>
        <taxon>Lodderomyces</taxon>
    </lineage>
</organism>
<dbReference type="GeneID" id="5232616"/>
<accession>A5E1H5</accession>
<feature type="region of interest" description="Disordered" evidence="2">
    <location>
        <begin position="72"/>
        <end position="146"/>
    </location>
</feature>
<evidence type="ECO:0000256" key="1">
    <source>
        <dbReference type="SAM" id="Coils"/>
    </source>
</evidence>
<dbReference type="EMBL" id="CH981527">
    <property type="protein sequence ID" value="EDK45283.1"/>
    <property type="molecule type" value="Genomic_DNA"/>
</dbReference>
<keyword evidence="1" id="KW-0175">Coiled coil</keyword>
<dbReference type="InParanoid" id="A5E1H5"/>
<feature type="coiled-coil region" evidence="1">
    <location>
        <begin position="170"/>
        <end position="247"/>
    </location>
</feature>
<feature type="compositionally biased region" description="Polar residues" evidence="2">
    <location>
        <begin position="95"/>
        <end position="124"/>
    </location>
</feature>
<dbReference type="OrthoDB" id="4026737at2759"/>
<keyword evidence="4" id="KW-1185">Reference proteome</keyword>
<sequence length="373" mass="42332">MSSVKPSISVLQAKFEPNQNGSNTIHGYKGSNGRRGLDGVLSPTSPNKVNQLPKLAKGKPLQQTHNDILLTPPRLNGQWRNTNTPIHHSPLAQPSPETSTLRRSSPSKSQAMTKISLNANSDTGANVDAKANAKPEQKQKQKQEQEQTQLSMCMKIQKLQQERILLHEQYIVKQAKIKELEQELGLLKHQLLELEAKIESVNREEIILLNTQNHEISQYSLKSPTKLDVYKQAAKKTENDLLRLKLANDFDQNKVDGDIDNKVELKPPQPMFSPLKKQASFILEECANVTRKASTIFEKKSDDSPFLSLFVKQSNVKMDSLTRQTSQFFNEIFKDSREKTSKENEVIFDIEDLNKSITYDDEVDIDDYDSSFE</sequence>
<dbReference type="KEGG" id="lel:PVL30_002950"/>
<evidence type="ECO:0000313" key="4">
    <source>
        <dbReference type="Proteomes" id="UP000001996"/>
    </source>
</evidence>
<gene>
    <name evidence="3" type="ORF">LELG_03462</name>
</gene>
<dbReference type="Proteomes" id="UP000001996">
    <property type="component" value="Unassembled WGS sequence"/>
</dbReference>
<dbReference type="AlphaFoldDB" id="A5E1H5"/>
<protein>
    <submittedName>
        <fullName evidence="3">Uncharacterized protein</fullName>
    </submittedName>
</protein>
<dbReference type="HOGENOM" id="CLU_742007_0_0_1"/>
<reference evidence="3 4" key="1">
    <citation type="journal article" date="2009" name="Nature">
        <title>Evolution of pathogenicity and sexual reproduction in eight Candida genomes.</title>
        <authorList>
            <person name="Butler G."/>
            <person name="Rasmussen M.D."/>
            <person name="Lin M.F."/>
            <person name="Santos M.A."/>
            <person name="Sakthikumar S."/>
            <person name="Munro C.A."/>
            <person name="Rheinbay E."/>
            <person name="Grabherr M."/>
            <person name="Forche A."/>
            <person name="Reedy J.L."/>
            <person name="Agrafioti I."/>
            <person name="Arnaud M.B."/>
            <person name="Bates S."/>
            <person name="Brown A.J."/>
            <person name="Brunke S."/>
            <person name="Costanzo M.C."/>
            <person name="Fitzpatrick D.A."/>
            <person name="de Groot P.W."/>
            <person name="Harris D."/>
            <person name="Hoyer L.L."/>
            <person name="Hube B."/>
            <person name="Klis F.M."/>
            <person name="Kodira C."/>
            <person name="Lennard N."/>
            <person name="Logue M.E."/>
            <person name="Martin R."/>
            <person name="Neiman A.M."/>
            <person name="Nikolaou E."/>
            <person name="Quail M.A."/>
            <person name="Quinn J."/>
            <person name="Santos M.C."/>
            <person name="Schmitzberger F.F."/>
            <person name="Sherlock G."/>
            <person name="Shah P."/>
            <person name="Silverstein K.A."/>
            <person name="Skrzypek M.S."/>
            <person name="Soll D."/>
            <person name="Staggs R."/>
            <person name="Stansfield I."/>
            <person name="Stumpf M.P."/>
            <person name="Sudbery P.E."/>
            <person name="Srikantha T."/>
            <person name="Zeng Q."/>
            <person name="Berman J."/>
            <person name="Berriman M."/>
            <person name="Heitman J."/>
            <person name="Gow N.A."/>
            <person name="Lorenz M.C."/>
            <person name="Birren B.W."/>
            <person name="Kellis M."/>
            <person name="Cuomo C.A."/>
        </authorList>
    </citation>
    <scope>NUCLEOTIDE SEQUENCE [LARGE SCALE GENOMIC DNA]</scope>
    <source>
        <strain evidence="4">ATCC 11503 / BCRC 21390 / CBS 2605 / JCM 1781 / NBRC 1676 / NRRL YB-4239</strain>
    </source>
</reference>
<feature type="region of interest" description="Disordered" evidence="2">
    <location>
        <begin position="1"/>
        <end position="36"/>
    </location>
</feature>
<evidence type="ECO:0000313" key="3">
    <source>
        <dbReference type="EMBL" id="EDK45283.1"/>
    </source>
</evidence>
<proteinExistence type="predicted"/>
<feature type="compositionally biased region" description="Basic and acidic residues" evidence="2">
    <location>
        <begin position="131"/>
        <end position="145"/>
    </location>
</feature>